<name>A0A182QGG8_9DIPT</name>
<evidence type="ECO:0000313" key="2">
    <source>
        <dbReference type="Proteomes" id="UP000075886"/>
    </source>
</evidence>
<evidence type="ECO:0000313" key="1">
    <source>
        <dbReference type="EnsemblMetazoa" id="AFAF009676-PA"/>
    </source>
</evidence>
<proteinExistence type="predicted"/>
<accession>A0A182QGG8</accession>
<reference evidence="2" key="1">
    <citation type="submission" date="2014-01" db="EMBL/GenBank/DDBJ databases">
        <title>The Genome Sequence of Anopheles farauti FAR1 (V2).</title>
        <authorList>
            <consortium name="The Broad Institute Genomics Platform"/>
            <person name="Neafsey D.E."/>
            <person name="Besansky N."/>
            <person name="Howell P."/>
            <person name="Walton C."/>
            <person name="Young S.K."/>
            <person name="Zeng Q."/>
            <person name="Gargeya S."/>
            <person name="Fitzgerald M."/>
            <person name="Haas B."/>
            <person name="Abouelleil A."/>
            <person name="Allen A.W."/>
            <person name="Alvarado L."/>
            <person name="Arachchi H.M."/>
            <person name="Berlin A.M."/>
            <person name="Chapman S.B."/>
            <person name="Gainer-Dewar J."/>
            <person name="Goldberg J."/>
            <person name="Griggs A."/>
            <person name="Gujja S."/>
            <person name="Hansen M."/>
            <person name="Howarth C."/>
            <person name="Imamovic A."/>
            <person name="Ireland A."/>
            <person name="Larimer J."/>
            <person name="McCowan C."/>
            <person name="Murphy C."/>
            <person name="Pearson M."/>
            <person name="Poon T.W."/>
            <person name="Priest M."/>
            <person name="Roberts A."/>
            <person name="Saif S."/>
            <person name="Shea T."/>
            <person name="Sisk P."/>
            <person name="Sykes S."/>
            <person name="Wortman J."/>
            <person name="Nusbaum C."/>
            <person name="Birren B."/>
        </authorList>
    </citation>
    <scope>NUCLEOTIDE SEQUENCE [LARGE SCALE GENOMIC DNA]</scope>
    <source>
        <strain evidence="2">FAR1</strain>
    </source>
</reference>
<dbReference type="Gene3D" id="1.10.287.70">
    <property type="match status" value="1"/>
</dbReference>
<sequence length="115" mass="12842">MRTHLKSNVFLFGTLLLAGFIVSNMYSSGLASIMTVPQYEKSIDTVVDLAASGMKWYGPSPYGVEEIWKATKPHLRKIVKAYVSTTFEEMAILAHMGESGFFIEQAQHELCGIDY</sequence>
<dbReference type="STRING" id="69004.A0A182QGG8"/>
<dbReference type="Proteomes" id="UP000075886">
    <property type="component" value="Unassembled WGS sequence"/>
</dbReference>
<keyword evidence="2" id="KW-1185">Reference proteome</keyword>
<dbReference type="EMBL" id="AXCN02000086">
    <property type="status" value="NOT_ANNOTATED_CDS"/>
    <property type="molecule type" value="Genomic_DNA"/>
</dbReference>
<dbReference type="EnsemblMetazoa" id="AFAF009676-RA">
    <property type="protein sequence ID" value="AFAF009676-PA"/>
    <property type="gene ID" value="AFAF009676"/>
</dbReference>
<reference evidence="1" key="2">
    <citation type="submission" date="2020-05" db="UniProtKB">
        <authorList>
            <consortium name="EnsemblMetazoa"/>
        </authorList>
    </citation>
    <scope>IDENTIFICATION</scope>
    <source>
        <strain evidence="1">FAR1</strain>
    </source>
</reference>
<dbReference type="VEuPathDB" id="VectorBase:AFAF009676"/>
<dbReference type="AlphaFoldDB" id="A0A182QGG8"/>
<protein>
    <submittedName>
        <fullName evidence="1">Uncharacterized protein</fullName>
    </submittedName>
</protein>
<organism evidence="1 2">
    <name type="scientific">Anopheles farauti</name>
    <dbReference type="NCBI Taxonomy" id="69004"/>
    <lineage>
        <taxon>Eukaryota</taxon>
        <taxon>Metazoa</taxon>
        <taxon>Ecdysozoa</taxon>
        <taxon>Arthropoda</taxon>
        <taxon>Hexapoda</taxon>
        <taxon>Insecta</taxon>
        <taxon>Pterygota</taxon>
        <taxon>Neoptera</taxon>
        <taxon>Endopterygota</taxon>
        <taxon>Diptera</taxon>
        <taxon>Nematocera</taxon>
        <taxon>Culicoidea</taxon>
        <taxon>Culicidae</taxon>
        <taxon>Anophelinae</taxon>
        <taxon>Anopheles</taxon>
    </lineage>
</organism>